<organism evidence="1 2">
    <name type="scientific">Streptococcus uberis</name>
    <dbReference type="NCBI Taxonomy" id="1349"/>
    <lineage>
        <taxon>Bacteria</taxon>
        <taxon>Bacillati</taxon>
        <taxon>Bacillota</taxon>
        <taxon>Bacilli</taxon>
        <taxon>Lactobacillales</taxon>
        <taxon>Streptococcaceae</taxon>
        <taxon>Streptococcus</taxon>
    </lineage>
</organism>
<comment type="caution">
    <text evidence="1">The sequence shown here is derived from an EMBL/GenBank/DDBJ whole genome shotgun (WGS) entry which is preliminary data.</text>
</comment>
<gene>
    <name evidence="1" type="ORF">GKS16_05290</name>
</gene>
<dbReference type="RefSeq" id="WP_154590671.1">
    <property type="nucleotide sequence ID" value="NZ_JADFBP010000009.1"/>
</dbReference>
<accession>A0A6L6G8B3</accession>
<name>A0A6L6G8B3_STRUB</name>
<dbReference type="Proteomes" id="UP000483839">
    <property type="component" value="Unassembled WGS sequence"/>
</dbReference>
<sequence>MSITITCQARIMTTFSPKLAIRLNKKYVAEVGNKENIALDIPNNMTLLSYQFLDYPNIKVSNGDHIIIKRNYITLTIRWAYILIYFFFIYFFKKTLPSTSLINTFLGFSIIPIALLPSYRFIKE</sequence>
<evidence type="ECO:0000313" key="1">
    <source>
        <dbReference type="EMBL" id="MTD01684.1"/>
    </source>
</evidence>
<reference evidence="1 2" key="1">
    <citation type="submission" date="2019-11" db="EMBL/GenBank/DDBJ databases">
        <title>Streptococcus uberis isolated from clinical mastitis cases on a southeastern Queensland dairy.</title>
        <authorList>
            <person name="Workentine M.L."/>
            <person name="Price R."/>
            <person name="Olchowy T."/>
        </authorList>
    </citation>
    <scope>NUCLEOTIDE SEQUENCE [LARGE SCALE GENOMIC DNA]</scope>
    <source>
        <strain evidence="1 2">OLC4459-A17</strain>
    </source>
</reference>
<dbReference type="AlphaFoldDB" id="A0A6L6G8B3"/>
<dbReference type="EMBL" id="WLXI01000040">
    <property type="protein sequence ID" value="MTD01684.1"/>
    <property type="molecule type" value="Genomic_DNA"/>
</dbReference>
<evidence type="ECO:0000313" key="2">
    <source>
        <dbReference type="Proteomes" id="UP000483839"/>
    </source>
</evidence>
<protein>
    <submittedName>
        <fullName evidence="1">Uncharacterized protein</fullName>
    </submittedName>
</protein>
<proteinExistence type="predicted"/>